<feature type="compositionally biased region" description="Low complexity" evidence="1">
    <location>
        <begin position="681"/>
        <end position="698"/>
    </location>
</feature>
<dbReference type="EMBL" id="JAZHBO010000001">
    <property type="protein sequence ID" value="MEF2154648.1"/>
    <property type="molecule type" value="Genomic_DNA"/>
</dbReference>
<organism evidence="3 4">
    <name type="scientific">Aquilutibacter rugosus</name>
    <dbReference type="NCBI Taxonomy" id="3115820"/>
    <lineage>
        <taxon>Bacteria</taxon>
        <taxon>Pseudomonadati</taxon>
        <taxon>Pseudomonadota</taxon>
        <taxon>Gammaproteobacteria</taxon>
        <taxon>Lysobacterales</taxon>
        <taxon>Lysobacteraceae</taxon>
        <taxon>Aquilutibacter</taxon>
    </lineage>
</organism>
<protein>
    <submittedName>
        <fullName evidence="3">Tape measure protein</fullName>
    </submittedName>
</protein>
<accession>A0ABU7UWQ3</accession>
<comment type="caution">
    <text evidence="3">The sequence shown here is derived from an EMBL/GenBank/DDBJ whole genome shotgun (WGS) entry which is preliminary data.</text>
</comment>
<feature type="compositionally biased region" description="Basic and acidic residues" evidence="1">
    <location>
        <begin position="699"/>
        <end position="713"/>
    </location>
</feature>
<evidence type="ECO:0000313" key="4">
    <source>
        <dbReference type="Proteomes" id="UP001356170"/>
    </source>
</evidence>
<feature type="domain" description="Tape measure protein N-terminal" evidence="2">
    <location>
        <begin position="82"/>
        <end position="275"/>
    </location>
</feature>
<feature type="region of interest" description="Disordered" evidence="1">
    <location>
        <begin position="668"/>
        <end position="713"/>
    </location>
</feature>
<evidence type="ECO:0000256" key="1">
    <source>
        <dbReference type="SAM" id="MobiDB-lite"/>
    </source>
</evidence>
<sequence length="1567" mass="165961">MATQDVTLRITANANGVSATVVKVKDDLGSLGGAGKRAGNEIDAGMTRARRGVESISQQLAQTKSQFLQLIGVNLGMQLVKDVARVADEWNSVASRIDLATKGAVSQQAAMRGVYAVAQQTGTQMGITGDLAAKMSTTLIDMGRNSSTAFKQSLDLTRTINQTFAVSGASAEAQKNAITQLTQGLAGGVLRAEEFNSVIENSPRLARALADGMNLSMGELRAAVNSGQVSSEALVAALQNQASVIEAEYNKMPLSIGRAWTMIQNGVMQYIGMVNSSWGASQAIAQSLAFVAQNIGLIANGLLMLGGAWVSTLIGRALPALTTFAQGLIVTTNVTRATTGATLGMSVMQQAAVVTTTRLTVAQVAATVATRALGAAMAFLSSSTGIGLVITGVALLISYLNNMGETAKVSSDEAAASFRTAKQALDEYKNSAGTANFKQLVDANVPQELDKITERLQYLRAEKEKYDNTTWIYESEQGRQAYREMSNEIDVQYERLKQLNPAWAQATQDMAQHILTTAGAKNASADLTAEVARLIDMHERNKISTENYKIRVEAAVRASYDMNTASRAASQGIDEAARAAQNAAASMDFWSGKINGVLVNLARLRAGQKGAMQMEAGLRIRQMAIERGGGKNKPGAYERGRAAMIADGSWQEEGKGILEMNRLLDQQDREQAAADARAKAQRNAASSGAKAARAAAAAAKRDERLNVQRDNKAETAQQQLTNLIEEMNGRNMGPVAKVNADYAKKAADIAKIEKDLASAKRLTAENQQLLTQATEASNAAKERALVVAQREEDENKRKLDIVGNLTEEYDRETKAIGMNAREQMIADAIEKARATAKQQYIDGQRTSIELTEQETAALRGFIGTSYDQRQLAEVSKQAADDFHRNWTGAIDAVGDAWTDFIFSGLRDWKSFGNSLKDIARQFMGNVMRQMRQSGGQGGVAQQLQQLIWGNAQPASGFASGGSSIGSMFTGAIDKLSASNNSMLSGLGNLFGRMFGGSAAAGSSVAIGQSAGMIAPVATAMPRATISPWMGAMAGGMWGLQRGGDGLMGKAGSMSAGLIGGIYAAKGVSAAVSAFSAGGGLMGAATSALKAIPVAGWIALGAIAVDKISGGKLFGTSYKKESTATGFNITGTGADGFTSVTESKQKALFGGKKYRTTTTGLDAEAEAQVDSMFKALSKSIADAAAQLNVDMPAMIAASYKSEYDKDGKLTRQGGTINGRNYNESQEAFVARLVGENLLAVAKGAGSSAEIEQLAEAYRSTGEELQAFSAFMLAVQSDLKNGTNLWNASQVSLTRLTEVVESLGKAGETVAETYGRIVSVANEYGTLIAGIDTQLRTAGLSDYQRQALEIETAYRSQIKQANALAKSVGLAGARTEDLAKVEMLRAVSMAKLQQQMEAQRDSFLQDLQLSNLSPLRDDQKLAEAMGQFRTAVATGDLARAQQLSNTALQLGQTLFASGADYNALYNEITESLKGIQTPSLILDDGTTMGDLAQLLMDLPHQFASEFASLIYTPAAPVVSAPILAPSVGTPLVDSGKSDAVQQQQLEALNTLVDLTTRTQRMTRAEQILT</sequence>
<dbReference type="Proteomes" id="UP001356170">
    <property type="component" value="Unassembled WGS sequence"/>
</dbReference>
<feature type="compositionally biased region" description="Basic and acidic residues" evidence="1">
    <location>
        <begin position="668"/>
        <end position="678"/>
    </location>
</feature>
<name>A0ABU7UWQ3_9GAMM</name>
<dbReference type="InterPro" id="IPR013491">
    <property type="entry name" value="Tape_meas_N"/>
</dbReference>
<evidence type="ECO:0000313" key="3">
    <source>
        <dbReference type="EMBL" id="MEF2154648.1"/>
    </source>
</evidence>
<dbReference type="NCBIfam" id="TIGR02675">
    <property type="entry name" value="tape_meas_nterm"/>
    <property type="match status" value="1"/>
</dbReference>
<keyword evidence="4" id="KW-1185">Reference proteome</keyword>
<reference evidence="3 4" key="1">
    <citation type="submission" date="2024-01" db="EMBL/GenBank/DDBJ databases">
        <title>Novel species of the genus Luteimonas isolated from rivers.</title>
        <authorList>
            <person name="Lu H."/>
        </authorList>
    </citation>
    <scope>NUCLEOTIDE SEQUENCE [LARGE SCALE GENOMIC DNA]</scope>
    <source>
        <strain evidence="3 4">FXH3W</strain>
    </source>
</reference>
<gene>
    <name evidence="3" type="ORF">V3390_00100</name>
</gene>
<dbReference type="RefSeq" id="WP_331702826.1">
    <property type="nucleotide sequence ID" value="NZ_JAZHBO010000001.1"/>
</dbReference>
<evidence type="ECO:0000259" key="2">
    <source>
        <dbReference type="Pfam" id="PF20155"/>
    </source>
</evidence>
<proteinExistence type="predicted"/>
<dbReference type="Pfam" id="PF20155">
    <property type="entry name" value="TMP_3"/>
    <property type="match status" value="1"/>
</dbReference>